<dbReference type="EMBL" id="JBFRYA010000018">
    <property type="protein sequence ID" value="MEX1670578.1"/>
    <property type="molecule type" value="Genomic_DNA"/>
</dbReference>
<evidence type="ECO:0000313" key="2">
    <source>
        <dbReference type="EMBL" id="MEX1670578.1"/>
    </source>
</evidence>
<sequence>MGELEKQDLYRDLSSLPPSVRGEIINGQLRTQPRPAGKHILAASNIGAEYHGPYQKGRGGPGGWWILQEPEVHLELNEAVVVPDVAGWRKSRMPHIPDAHKFTVVPDWICEILSPSTASVDRHEKKPLYARYGVQYLWIVDPLAGSLETFKLNGDDWDSTGIFMGSEIVAVEPFADVAVSLSDLIGE</sequence>
<dbReference type="InterPro" id="IPR011335">
    <property type="entry name" value="Restrct_endonuc-II-like"/>
</dbReference>
<proteinExistence type="predicted"/>
<evidence type="ECO:0000259" key="1">
    <source>
        <dbReference type="Pfam" id="PF05685"/>
    </source>
</evidence>
<dbReference type="CDD" id="cd06260">
    <property type="entry name" value="DUF820-like"/>
    <property type="match status" value="1"/>
</dbReference>
<comment type="caution">
    <text evidence="2">The sequence shown here is derived from an EMBL/GenBank/DDBJ whole genome shotgun (WGS) entry which is preliminary data.</text>
</comment>
<reference evidence="2 3" key="1">
    <citation type="journal article" date="2011" name="Int. J. Syst. Evol. Microbiol.">
        <title>Zhongshania antarctica gen. nov., sp. nov. and Zhongshania guokunii sp. nov., gammaproteobacteria respectively isolated from coastal attached (fast) ice and surface seawater of the Antarctic.</title>
        <authorList>
            <person name="Li H.J."/>
            <person name="Zhang X.Y."/>
            <person name="Chen C.X."/>
            <person name="Zhang Y.J."/>
            <person name="Gao Z.M."/>
            <person name="Yu Y."/>
            <person name="Chen X.L."/>
            <person name="Chen B."/>
            <person name="Zhang Y.Z."/>
        </authorList>
    </citation>
    <scope>NUCLEOTIDE SEQUENCE [LARGE SCALE GENOMIC DNA]</scope>
    <source>
        <strain evidence="2 3">ZS6-22T</strain>
    </source>
</reference>
<evidence type="ECO:0000313" key="3">
    <source>
        <dbReference type="Proteomes" id="UP001557485"/>
    </source>
</evidence>
<accession>A0ABV3U9P4</accession>
<dbReference type="InterPro" id="IPR012296">
    <property type="entry name" value="Nuclease_put_TT1808"/>
</dbReference>
<keyword evidence="3" id="KW-1185">Reference proteome</keyword>
<dbReference type="RefSeq" id="WP_368382892.1">
    <property type="nucleotide sequence ID" value="NZ_JBFRYA010000018.1"/>
</dbReference>
<dbReference type="Proteomes" id="UP001557485">
    <property type="component" value="Unassembled WGS sequence"/>
</dbReference>
<keyword evidence="2" id="KW-0378">Hydrolase</keyword>
<keyword evidence="2" id="KW-0255">Endonuclease</keyword>
<dbReference type="Pfam" id="PF05685">
    <property type="entry name" value="Uma2"/>
    <property type="match status" value="1"/>
</dbReference>
<dbReference type="GO" id="GO:0004519">
    <property type="term" value="F:endonuclease activity"/>
    <property type="evidence" value="ECO:0007669"/>
    <property type="project" value="UniProtKB-KW"/>
</dbReference>
<dbReference type="PANTHER" id="PTHR34107">
    <property type="entry name" value="SLL0198 PROTEIN-RELATED"/>
    <property type="match status" value="1"/>
</dbReference>
<name>A0ABV3U9P4_9GAMM</name>
<dbReference type="PANTHER" id="PTHR34107:SF4">
    <property type="entry name" value="SLL1222 PROTEIN"/>
    <property type="match status" value="1"/>
</dbReference>
<keyword evidence="2" id="KW-0540">Nuclease</keyword>
<protein>
    <submittedName>
        <fullName evidence="2">Uma2 family endonuclease</fullName>
    </submittedName>
</protein>
<organism evidence="2 3">
    <name type="scientific">Zhongshania guokunii</name>
    <dbReference type="NCBI Taxonomy" id="641783"/>
    <lineage>
        <taxon>Bacteria</taxon>
        <taxon>Pseudomonadati</taxon>
        <taxon>Pseudomonadota</taxon>
        <taxon>Gammaproteobacteria</taxon>
        <taxon>Cellvibrionales</taxon>
        <taxon>Spongiibacteraceae</taxon>
        <taxon>Zhongshania</taxon>
    </lineage>
</organism>
<dbReference type="SUPFAM" id="SSF52980">
    <property type="entry name" value="Restriction endonuclease-like"/>
    <property type="match status" value="1"/>
</dbReference>
<feature type="domain" description="Putative restriction endonuclease" evidence="1">
    <location>
        <begin position="11"/>
        <end position="175"/>
    </location>
</feature>
<gene>
    <name evidence="2" type="ORF">AB4876_16780</name>
</gene>
<dbReference type="InterPro" id="IPR008538">
    <property type="entry name" value="Uma2"/>
</dbReference>
<dbReference type="Gene3D" id="3.90.1570.10">
    <property type="entry name" value="tt1808, chain A"/>
    <property type="match status" value="1"/>
</dbReference>